<comment type="caution">
    <text evidence="2">The sequence shown here is derived from an EMBL/GenBank/DDBJ whole genome shotgun (WGS) entry which is preliminary data.</text>
</comment>
<dbReference type="EMBL" id="LECT01000014">
    <property type="protein sequence ID" value="KLU06569.1"/>
    <property type="molecule type" value="Genomic_DNA"/>
</dbReference>
<sequence length="44" mass="4992">MGTNVQALEPQSWKKVPTEKACENESLGKRFPDSFGGTLPRYRH</sequence>
<dbReference type="Proteomes" id="UP000036367">
    <property type="component" value="Unassembled WGS sequence"/>
</dbReference>
<evidence type="ECO:0000313" key="2">
    <source>
        <dbReference type="EMBL" id="KLU06569.1"/>
    </source>
</evidence>
<dbReference type="AlphaFoldDB" id="A0A0J1ELZ3"/>
<dbReference type="STRING" id="595434.RISK_001324"/>
<evidence type="ECO:0000313" key="3">
    <source>
        <dbReference type="Proteomes" id="UP000036367"/>
    </source>
</evidence>
<proteinExistence type="predicted"/>
<accession>A0A0J1ELZ3</accession>
<name>A0A0J1ELZ3_RHOIS</name>
<feature type="compositionally biased region" description="Basic and acidic residues" evidence="1">
    <location>
        <begin position="16"/>
        <end position="32"/>
    </location>
</feature>
<gene>
    <name evidence="2" type="ORF">RISK_001324</name>
</gene>
<organism evidence="2 3">
    <name type="scientific">Rhodopirellula islandica</name>
    <dbReference type="NCBI Taxonomy" id="595434"/>
    <lineage>
        <taxon>Bacteria</taxon>
        <taxon>Pseudomonadati</taxon>
        <taxon>Planctomycetota</taxon>
        <taxon>Planctomycetia</taxon>
        <taxon>Pirellulales</taxon>
        <taxon>Pirellulaceae</taxon>
        <taxon>Rhodopirellula</taxon>
    </lineage>
</organism>
<keyword evidence="3" id="KW-1185">Reference proteome</keyword>
<evidence type="ECO:0000256" key="1">
    <source>
        <dbReference type="SAM" id="MobiDB-lite"/>
    </source>
</evidence>
<reference evidence="2" key="1">
    <citation type="submission" date="2015-05" db="EMBL/GenBank/DDBJ databases">
        <title>Permanent draft genome of Rhodopirellula islandicus K833.</title>
        <authorList>
            <person name="Kizina J."/>
            <person name="Richter M."/>
            <person name="Glockner F.O."/>
            <person name="Harder J."/>
        </authorList>
    </citation>
    <scope>NUCLEOTIDE SEQUENCE [LARGE SCALE GENOMIC DNA]</scope>
    <source>
        <strain evidence="2">K833</strain>
    </source>
</reference>
<protein>
    <submittedName>
        <fullName evidence="2">Uncharacterized protein</fullName>
    </submittedName>
</protein>
<feature type="region of interest" description="Disordered" evidence="1">
    <location>
        <begin position="1"/>
        <end position="44"/>
    </location>
</feature>
<dbReference type="PATRIC" id="fig|595434.4.peg.1272"/>